<reference evidence="1 2" key="2">
    <citation type="submission" date="2007-09" db="EMBL/GenBank/DDBJ databases">
        <authorList>
            <person name="Fulton L."/>
            <person name="Clifton S."/>
            <person name="Fulton B."/>
            <person name="Xu J."/>
            <person name="Minx P."/>
            <person name="Pepin K.H."/>
            <person name="Johnson M."/>
            <person name="Thiruvilangam P."/>
            <person name="Bhonagiri V."/>
            <person name="Nash W.E."/>
            <person name="Mardis E.R."/>
            <person name="Wilson R.K."/>
        </authorList>
    </citation>
    <scope>NUCLEOTIDE SEQUENCE [LARGE SCALE GENOMIC DNA]</scope>
    <source>
        <strain evidence="1 2">M21/2</strain>
    </source>
</reference>
<dbReference type="AlphaFoldDB" id="A8S6W0"/>
<name>A8S6W0_9FIRM</name>
<accession>A8S6W0</accession>
<reference evidence="1 2" key="1">
    <citation type="submission" date="2007-09" db="EMBL/GenBank/DDBJ databases">
        <title>Draft genome sequence of Faecalibacterium prausnitzii M21/2.</title>
        <authorList>
            <person name="Sudarsanam P."/>
            <person name="Ley R."/>
            <person name="Guruge J."/>
            <person name="Turnbaugh P.J."/>
            <person name="Mahowald M."/>
            <person name="Liep D."/>
            <person name="Gordon J."/>
        </authorList>
    </citation>
    <scope>NUCLEOTIDE SEQUENCE [LARGE SCALE GENOMIC DNA]</scope>
    <source>
        <strain evidence="1 2">M21/2</strain>
    </source>
</reference>
<dbReference type="Proteomes" id="UP000005945">
    <property type="component" value="Unassembled WGS sequence"/>
</dbReference>
<evidence type="ECO:0000313" key="1">
    <source>
        <dbReference type="EMBL" id="EDP22908.1"/>
    </source>
</evidence>
<organism evidence="1 2">
    <name type="scientific">Faecalibacterium prausnitzii M21/2</name>
    <dbReference type="NCBI Taxonomy" id="411485"/>
    <lineage>
        <taxon>Bacteria</taxon>
        <taxon>Bacillati</taxon>
        <taxon>Bacillota</taxon>
        <taxon>Clostridia</taxon>
        <taxon>Eubacteriales</taxon>
        <taxon>Oscillospiraceae</taxon>
        <taxon>Faecalibacterium</taxon>
    </lineage>
</organism>
<proteinExistence type="predicted"/>
<evidence type="ECO:0000313" key="2">
    <source>
        <dbReference type="Proteomes" id="UP000005945"/>
    </source>
</evidence>
<protein>
    <submittedName>
        <fullName evidence="1">Uncharacterized protein</fullName>
    </submittedName>
</protein>
<sequence length="35" mass="4141">MIKPQSINKKEVANIKIKLNPDQEIVNMKRNMAFR</sequence>
<dbReference type="HOGENOM" id="CLU_3365052_0_0_9"/>
<dbReference type="EMBL" id="ABED02000015">
    <property type="protein sequence ID" value="EDP22908.1"/>
    <property type="molecule type" value="Genomic_DNA"/>
</dbReference>
<comment type="caution">
    <text evidence="1">The sequence shown here is derived from an EMBL/GenBank/DDBJ whole genome shotgun (WGS) entry which is preliminary data.</text>
</comment>
<gene>
    <name evidence="1" type="ORF">FAEPRAM212_00330</name>
</gene>